<keyword evidence="2" id="KW-1185">Reference proteome</keyword>
<protein>
    <submittedName>
        <fullName evidence="1">Uncharacterized protein</fullName>
    </submittedName>
</protein>
<dbReference type="Proteomes" id="UP000054302">
    <property type="component" value="Unassembled WGS sequence"/>
</dbReference>
<reference evidence="1 2" key="1">
    <citation type="submission" date="2015-01" db="EMBL/GenBank/DDBJ databases">
        <title>The Genome Sequence of Exophiala mesophila CBS40295.</title>
        <authorList>
            <consortium name="The Broad Institute Genomics Platform"/>
            <person name="Cuomo C."/>
            <person name="de Hoog S."/>
            <person name="Gorbushina A."/>
            <person name="Stielow B."/>
            <person name="Teixiera M."/>
            <person name="Abouelleil A."/>
            <person name="Chapman S.B."/>
            <person name="Priest M."/>
            <person name="Young S.K."/>
            <person name="Wortman J."/>
            <person name="Nusbaum C."/>
            <person name="Birren B."/>
        </authorList>
    </citation>
    <scope>NUCLEOTIDE SEQUENCE [LARGE SCALE GENOMIC DNA]</scope>
    <source>
        <strain evidence="1 2">CBS 40295</strain>
    </source>
</reference>
<dbReference type="VEuPathDB" id="FungiDB:PV10_05568"/>
<organism evidence="1 2">
    <name type="scientific">Exophiala mesophila</name>
    <name type="common">Black yeast-like fungus</name>
    <dbReference type="NCBI Taxonomy" id="212818"/>
    <lineage>
        <taxon>Eukaryota</taxon>
        <taxon>Fungi</taxon>
        <taxon>Dikarya</taxon>
        <taxon>Ascomycota</taxon>
        <taxon>Pezizomycotina</taxon>
        <taxon>Eurotiomycetes</taxon>
        <taxon>Chaetothyriomycetidae</taxon>
        <taxon>Chaetothyriales</taxon>
        <taxon>Herpotrichiellaceae</taxon>
        <taxon>Exophiala</taxon>
    </lineage>
</organism>
<name>A0A0D1WPJ5_EXOME</name>
<dbReference type="EMBL" id="KN847523">
    <property type="protein sequence ID" value="KIV90970.1"/>
    <property type="molecule type" value="Genomic_DNA"/>
</dbReference>
<dbReference type="HOGENOM" id="CLU_987058_0_0_1"/>
<sequence>MASSNYVSLRRPATLTDLPTEVRHQIYSYLFCCSTGSISLSCTPHDSRMFSWIDDAGCPEAPFCTSLFRLNKAISNDALQFAYSANSFSLNGNLSRLQSLGAIALASIKRLTVFNNFWAISLEVLVQLRQLLDSRCTSLEVFTLETSAHLLVRSLPYLKDFLDEIPKESPRPKLVLDLYVLDRHFSFDAPEKDYRLSLLCLHKKSVHVGLVDPLPAAESVKQLPRRAKQTTIVSDVGTGFIRALDEFLLEFPEHRFVKTQNPPSSLNVLRPGRSTRIWYIWE</sequence>
<dbReference type="AlphaFoldDB" id="A0A0D1WPJ5"/>
<dbReference type="RefSeq" id="XP_016222544.1">
    <property type="nucleotide sequence ID" value="XM_016370251.1"/>
</dbReference>
<evidence type="ECO:0000313" key="2">
    <source>
        <dbReference type="Proteomes" id="UP000054302"/>
    </source>
</evidence>
<accession>A0A0D1WPJ5</accession>
<gene>
    <name evidence="1" type="ORF">PV10_05568</name>
</gene>
<dbReference type="OrthoDB" id="62952at2759"/>
<evidence type="ECO:0000313" key="1">
    <source>
        <dbReference type="EMBL" id="KIV90970.1"/>
    </source>
</evidence>
<dbReference type="GeneID" id="27323413"/>
<proteinExistence type="predicted"/>